<dbReference type="PANTHER" id="PTHR30055:SF220">
    <property type="entry name" value="TETR-FAMILY REGULATORY PROTEIN"/>
    <property type="match status" value="1"/>
</dbReference>
<keyword evidence="2 4" id="KW-0238">DNA-binding</keyword>
<evidence type="ECO:0000313" key="6">
    <source>
        <dbReference type="EMBL" id="EHR50903.1"/>
    </source>
</evidence>
<dbReference type="STRING" id="882083.SacmaDRAFT_2662"/>
<dbReference type="Pfam" id="PF13305">
    <property type="entry name" value="TetR_C_33"/>
    <property type="match status" value="1"/>
</dbReference>
<dbReference type="InterPro" id="IPR025996">
    <property type="entry name" value="MT1864/Rv1816-like_C"/>
</dbReference>
<dbReference type="PRINTS" id="PR00455">
    <property type="entry name" value="HTHTETR"/>
</dbReference>
<dbReference type="OrthoDB" id="3173376at2"/>
<evidence type="ECO:0000259" key="5">
    <source>
        <dbReference type="PROSITE" id="PS50977"/>
    </source>
</evidence>
<keyword evidence="7" id="KW-1185">Reference proteome</keyword>
<dbReference type="PROSITE" id="PS50977">
    <property type="entry name" value="HTH_TETR_2"/>
    <property type="match status" value="1"/>
</dbReference>
<evidence type="ECO:0000256" key="1">
    <source>
        <dbReference type="ARBA" id="ARBA00023015"/>
    </source>
</evidence>
<dbReference type="GO" id="GO:0000976">
    <property type="term" value="F:transcription cis-regulatory region binding"/>
    <property type="evidence" value="ECO:0007669"/>
    <property type="project" value="TreeGrafter"/>
</dbReference>
<name>H5X1P0_9PSEU</name>
<dbReference type="eggNOG" id="COG1309">
    <property type="taxonomic scope" value="Bacteria"/>
</dbReference>
<protein>
    <submittedName>
        <fullName evidence="6">Transcriptional regulator</fullName>
    </submittedName>
</protein>
<dbReference type="PANTHER" id="PTHR30055">
    <property type="entry name" value="HTH-TYPE TRANSCRIPTIONAL REGULATOR RUTR"/>
    <property type="match status" value="1"/>
</dbReference>
<evidence type="ECO:0000313" key="7">
    <source>
        <dbReference type="Proteomes" id="UP000004926"/>
    </source>
</evidence>
<dbReference type="InterPro" id="IPR001647">
    <property type="entry name" value="HTH_TetR"/>
</dbReference>
<keyword evidence="1" id="KW-0805">Transcription regulation</keyword>
<accession>H5X1P0</accession>
<feature type="domain" description="HTH tetR-type" evidence="5">
    <location>
        <begin position="10"/>
        <end position="70"/>
    </location>
</feature>
<dbReference type="SUPFAM" id="SSF48498">
    <property type="entry name" value="Tetracyclin repressor-like, C-terminal domain"/>
    <property type="match status" value="1"/>
</dbReference>
<organism evidence="6 7">
    <name type="scientific">Saccharomonospora marina XMU15</name>
    <dbReference type="NCBI Taxonomy" id="882083"/>
    <lineage>
        <taxon>Bacteria</taxon>
        <taxon>Bacillati</taxon>
        <taxon>Actinomycetota</taxon>
        <taxon>Actinomycetes</taxon>
        <taxon>Pseudonocardiales</taxon>
        <taxon>Pseudonocardiaceae</taxon>
        <taxon>Saccharomonospora</taxon>
    </lineage>
</organism>
<reference evidence="6 7" key="1">
    <citation type="journal article" date="2012" name="Stand. Genomic Sci.">
        <title>Genome sequence of the ocean sediment bacterium Saccharomonospora marina type strain (XMU15(T)).</title>
        <authorList>
            <person name="Klenk H.P."/>
            <person name="Lu M."/>
            <person name="Lucas S."/>
            <person name="Lapidus A."/>
            <person name="Copeland A."/>
            <person name="Pitluck S."/>
            <person name="Goodwin L.A."/>
            <person name="Han C."/>
            <person name="Tapia R."/>
            <person name="Brambilla E.M."/>
            <person name="Potter G."/>
            <person name="Land M."/>
            <person name="Ivanova N."/>
            <person name="Rohde M."/>
            <person name="Goker M."/>
            <person name="Detter J.C."/>
            <person name="Li W.J."/>
            <person name="Kyrpides N.C."/>
            <person name="Woyke T."/>
        </authorList>
    </citation>
    <scope>NUCLEOTIDE SEQUENCE [LARGE SCALE GENOMIC DNA]</scope>
    <source>
        <strain evidence="6 7">XMU15</strain>
    </source>
</reference>
<dbReference type="SUPFAM" id="SSF46689">
    <property type="entry name" value="Homeodomain-like"/>
    <property type="match status" value="1"/>
</dbReference>
<evidence type="ECO:0000256" key="2">
    <source>
        <dbReference type="ARBA" id="ARBA00023125"/>
    </source>
</evidence>
<dbReference type="EMBL" id="CM001439">
    <property type="protein sequence ID" value="EHR50903.1"/>
    <property type="molecule type" value="Genomic_DNA"/>
</dbReference>
<dbReference type="Pfam" id="PF00440">
    <property type="entry name" value="TetR_N"/>
    <property type="match status" value="1"/>
</dbReference>
<dbReference type="AlphaFoldDB" id="H5X1P0"/>
<dbReference type="Proteomes" id="UP000004926">
    <property type="component" value="Chromosome"/>
</dbReference>
<feature type="DNA-binding region" description="H-T-H motif" evidence="4">
    <location>
        <begin position="33"/>
        <end position="52"/>
    </location>
</feature>
<dbReference type="GO" id="GO:0003700">
    <property type="term" value="F:DNA-binding transcription factor activity"/>
    <property type="evidence" value="ECO:0007669"/>
    <property type="project" value="TreeGrafter"/>
</dbReference>
<keyword evidence="3" id="KW-0804">Transcription</keyword>
<sequence>MAQQRGYHHGDLRRAVLDAAIEVISTAGPAAVSLRDLARRAGVSHAAPAHHFRDKAGLLTAIAVEGNELLAAALSGPPAGEAPGLKELGVRYVRFALDHPAHFEVMYRPDLYHSDAVELVAARRRAADLLRRAVGGLGADAGGGDTDLAVLAAWSLAHGFATLWRGGNIDHLVGGAGPAEAFREVASTAFGGRTGRDP</sequence>
<gene>
    <name evidence="6" type="ORF">SacmaDRAFT_2662</name>
</gene>
<proteinExistence type="predicted"/>
<dbReference type="RefSeq" id="WP_009154288.1">
    <property type="nucleotide sequence ID" value="NZ_CM001439.1"/>
</dbReference>
<dbReference type="InterPro" id="IPR036271">
    <property type="entry name" value="Tet_transcr_reg_TetR-rel_C_sf"/>
</dbReference>
<evidence type="ECO:0000256" key="3">
    <source>
        <dbReference type="ARBA" id="ARBA00023163"/>
    </source>
</evidence>
<dbReference type="HOGENOM" id="CLU_069356_40_0_11"/>
<dbReference type="InterPro" id="IPR050109">
    <property type="entry name" value="HTH-type_TetR-like_transc_reg"/>
</dbReference>
<dbReference type="Gene3D" id="1.10.357.10">
    <property type="entry name" value="Tetracycline Repressor, domain 2"/>
    <property type="match status" value="1"/>
</dbReference>
<dbReference type="InterPro" id="IPR009057">
    <property type="entry name" value="Homeodomain-like_sf"/>
</dbReference>
<evidence type="ECO:0000256" key="4">
    <source>
        <dbReference type="PROSITE-ProRule" id="PRU00335"/>
    </source>
</evidence>